<dbReference type="InterPro" id="IPR002509">
    <property type="entry name" value="NODB_dom"/>
</dbReference>
<dbReference type="eggNOG" id="COG0726">
    <property type="taxonomic scope" value="Bacteria"/>
</dbReference>
<reference evidence="2 3" key="2">
    <citation type="journal article" date="2016" name="Environ. Microbiol. Rep.">
        <title>Metagenomic evidence for the presence of phototrophic Gemmatimonadetes bacteria in diverse environments.</title>
        <authorList>
            <person name="Zeng Y."/>
            <person name="Baumbach J."/>
            <person name="Barbosa E.G."/>
            <person name="Azevedo V."/>
            <person name="Zhang C."/>
            <person name="Koblizek M."/>
        </authorList>
    </citation>
    <scope>NUCLEOTIDE SEQUENCE [LARGE SCALE GENOMIC DNA]</scope>
    <source>
        <strain evidence="2 3">AP64</strain>
    </source>
</reference>
<dbReference type="PANTHER" id="PTHR47561:SF1">
    <property type="entry name" value="POLYSACCHARIDE DEACETYLASE FAMILY PROTEIN (AFU_ORTHOLOGUE AFUA_6G05030)"/>
    <property type="match status" value="1"/>
</dbReference>
<dbReference type="EMBL" id="CP011454">
    <property type="protein sequence ID" value="AMW06525.1"/>
    <property type="molecule type" value="Genomic_DNA"/>
</dbReference>
<dbReference type="Pfam" id="PF11959">
    <property type="entry name" value="DUF3473"/>
    <property type="match status" value="1"/>
</dbReference>
<dbReference type="SUPFAM" id="SSF88713">
    <property type="entry name" value="Glycoside hydrolase/deacetylase"/>
    <property type="match status" value="1"/>
</dbReference>
<gene>
    <name evidence="2" type="ORF">GEMMAAP_03530</name>
</gene>
<proteinExistence type="predicted"/>
<dbReference type="NCBIfam" id="TIGR03006">
    <property type="entry name" value="pepcterm_polyde"/>
    <property type="match status" value="1"/>
</dbReference>
<protein>
    <recommendedName>
        <fullName evidence="1">NodB homology domain-containing protein</fullName>
    </recommendedName>
</protein>
<dbReference type="STRING" id="1379270.GEMMAAP_03530"/>
<dbReference type="Proteomes" id="UP000076404">
    <property type="component" value="Chromosome"/>
</dbReference>
<evidence type="ECO:0000313" key="2">
    <source>
        <dbReference type="EMBL" id="AMW06525.1"/>
    </source>
</evidence>
<dbReference type="InterPro" id="IPR045235">
    <property type="entry name" value="PuuE_HpPgdA-like"/>
</dbReference>
<dbReference type="RefSeq" id="WP_026850207.1">
    <property type="nucleotide sequence ID" value="NZ_CP011454.1"/>
</dbReference>
<reference evidence="2 3" key="1">
    <citation type="journal article" date="2014" name="Proc. Natl. Acad. Sci. U.S.A.">
        <title>Functional type 2 photosynthetic reaction centers found in the rare bacterial phylum Gemmatimonadetes.</title>
        <authorList>
            <person name="Zeng Y."/>
            <person name="Feng F."/>
            <person name="Medova H."/>
            <person name="Dean J."/>
            <person name="Koblizek M."/>
        </authorList>
    </citation>
    <scope>NUCLEOTIDE SEQUENCE [LARGE SCALE GENOMIC DNA]</scope>
    <source>
        <strain evidence="2 3">AP64</strain>
    </source>
</reference>
<sequence>MSTSSFVHAFTVDVEEYFHVNAFEPFIDRSAWETFPTRVGIGMDLLLDMLARHNATATFFVLGWVAERQPAILKRIVDGGHEVASHGYWHRRVVTETPQAFALDVRRARDVIEQITGKAVQGYRAPSFSIIRASEWALDILAETGHLYDSSQFPIRRPGYGSPHVALNAHLVNTASGPLMEVPLTVWELLGMRLPASGGGWFRQFPEWVTLAAFRHCAANGRAGNFYIHPWELDAQQPRQPVSLVTSVRHYRGIEETPARLERLLGALQFRSICEVHNALLSQVMGAPRHV</sequence>
<dbReference type="PROSITE" id="PS51677">
    <property type="entry name" value="NODB"/>
    <property type="match status" value="1"/>
</dbReference>
<name>A0A143BPM1_9BACT</name>
<dbReference type="OrthoDB" id="9784220at2"/>
<dbReference type="InterPro" id="IPR022560">
    <property type="entry name" value="DUF3473"/>
</dbReference>
<organism evidence="2 3">
    <name type="scientific">Gemmatimonas phototrophica</name>
    <dbReference type="NCBI Taxonomy" id="1379270"/>
    <lineage>
        <taxon>Bacteria</taxon>
        <taxon>Pseudomonadati</taxon>
        <taxon>Gemmatimonadota</taxon>
        <taxon>Gemmatimonadia</taxon>
        <taxon>Gemmatimonadales</taxon>
        <taxon>Gemmatimonadaceae</taxon>
        <taxon>Gemmatimonas</taxon>
    </lineage>
</organism>
<dbReference type="InterPro" id="IPR014344">
    <property type="entry name" value="XrtA_polysacc_deacetyl"/>
</dbReference>
<dbReference type="KEGG" id="gph:GEMMAAP_03530"/>
<accession>A0A143BPM1</accession>
<dbReference type="Gene3D" id="3.20.20.370">
    <property type="entry name" value="Glycoside hydrolase/deacetylase"/>
    <property type="match status" value="1"/>
</dbReference>
<dbReference type="Pfam" id="PF01522">
    <property type="entry name" value="Polysacc_deac_1"/>
    <property type="match status" value="1"/>
</dbReference>
<dbReference type="GO" id="GO:0005975">
    <property type="term" value="P:carbohydrate metabolic process"/>
    <property type="evidence" value="ECO:0007669"/>
    <property type="project" value="InterPro"/>
</dbReference>
<dbReference type="AlphaFoldDB" id="A0A143BPM1"/>
<evidence type="ECO:0000259" key="1">
    <source>
        <dbReference type="PROSITE" id="PS51677"/>
    </source>
</evidence>
<feature type="domain" description="NodB homology" evidence="1">
    <location>
        <begin position="29"/>
        <end position="291"/>
    </location>
</feature>
<evidence type="ECO:0000313" key="3">
    <source>
        <dbReference type="Proteomes" id="UP000076404"/>
    </source>
</evidence>
<dbReference type="PANTHER" id="PTHR47561">
    <property type="entry name" value="POLYSACCHARIDE DEACETYLASE FAMILY PROTEIN (AFU_ORTHOLOGUE AFUA_6G05030)"/>
    <property type="match status" value="1"/>
</dbReference>
<dbReference type="CDD" id="cd10941">
    <property type="entry name" value="CE4_PuuE_HpPgdA_like_2"/>
    <property type="match status" value="1"/>
</dbReference>
<dbReference type="GO" id="GO:0016810">
    <property type="term" value="F:hydrolase activity, acting on carbon-nitrogen (but not peptide) bonds"/>
    <property type="evidence" value="ECO:0007669"/>
    <property type="project" value="InterPro"/>
</dbReference>
<keyword evidence="3" id="KW-1185">Reference proteome</keyword>
<dbReference type="InterPro" id="IPR011330">
    <property type="entry name" value="Glyco_hydro/deAcase_b/a-brl"/>
</dbReference>